<dbReference type="PANTHER" id="PTHR46018:SF2">
    <property type="entry name" value="ZINC PHOSPHODIESTERASE ELAC PROTEIN 1"/>
    <property type="match status" value="1"/>
</dbReference>
<dbReference type="PANTHER" id="PTHR46018">
    <property type="entry name" value="ZINC PHOSPHODIESTERASE ELAC PROTEIN 1"/>
    <property type="match status" value="1"/>
</dbReference>
<dbReference type="HAMAP" id="MF_01818">
    <property type="entry name" value="RNase_Z_BN"/>
    <property type="match status" value="1"/>
</dbReference>
<dbReference type="VEuPathDB" id="AmoebaDB:ACA1_368970"/>
<keyword evidence="6" id="KW-0255">Endonuclease</keyword>
<keyword evidence="3" id="KW-0819">tRNA processing</keyword>
<dbReference type="GO" id="GO:0042781">
    <property type="term" value="F:3'-tRNA processing endoribonuclease activity"/>
    <property type="evidence" value="ECO:0007669"/>
    <property type="project" value="TreeGrafter"/>
</dbReference>
<dbReference type="Pfam" id="PF23023">
    <property type="entry name" value="Anti-Pycsar_Apyc1"/>
    <property type="match status" value="1"/>
</dbReference>
<dbReference type="EMBL" id="KB007960">
    <property type="protein sequence ID" value="ELR18165.1"/>
    <property type="molecule type" value="Genomic_DNA"/>
</dbReference>
<sequence>MRRGHIVTWGLAPCKYGRVPAERLRLPTASPPFGCSSPRRSFHAKFRGMAVAFLGTGSGVPSLERNVTSIAIKLESRTIMVDCGEATQHQFMKCPGLTLQSVEHIFITHLHGDHIMGLGGVVHGICCGLESGRMQPLHIYGPPGLRRYVRTLLDTTRPTLDLPLFIHELVTADPRLQAKNKPDVPRLRDTDIPMDEATGTWNVFSDKKISIRAGPLQHKVPCWGYVVKEADSQGSIDVDLCVAKGLPPGPLYKELKAGRSVALPSGAMLHPSEVVGPPKVGRKLVVLGDTCDSSGIAEIGRGADLLIHECTLPRRLASEAYKRGHSTAAMAGRFAKSLHAKKLVLTHFSARTATPGEESVEDMVKEAGQVFGGPVGSAHDLMWLEVPPTR</sequence>
<keyword evidence="5" id="KW-0479">Metal-binding</keyword>
<evidence type="ECO:0000313" key="9">
    <source>
        <dbReference type="EMBL" id="ELR18165.1"/>
    </source>
</evidence>
<dbReference type="NCBIfam" id="NF000801">
    <property type="entry name" value="PRK00055.1-3"/>
    <property type="match status" value="1"/>
</dbReference>
<evidence type="ECO:0000256" key="8">
    <source>
        <dbReference type="ARBA" id="ARBA00022833"/>
    </source>
</evidence>
<dbReference type="GeneID" id="14919095"/>
<dbReference type="Proteomes" id="UP000011083">
    <property type="component" value="Unassembled WGS sequence"/>
</dbReference>
<comment type="subunit">
    <text evidence="2">Homodimer.</text>
</comment>
<dbReference type="InterPro" id="IPR013471">
    <property type="entry name" value="RNase_Z/BN"/>
</dbReference>
<keyword evidence="7" id="KW-0378">Hydrolase</keyword>
<evidence type="ECO:0000256" key="1">
    <source>
        <dbReference type="ARBA" id="ARBA00001947"/>
    </source>
</evidence>
<name>L8GYW3_ACACF</name>
<dbReference type="GO" id="GO:0005634">
    <property type="term" value="C:nucleus"/>
    <property type="evidence" value="ECO:0007669"/>
    <property type="project" value="TreeGrafter"/>
</dbReference>
<dbReference type="SUPFAM" id="SSF56281">
    <property type="entry name" value="Metallo-hydrolase/oxidoreductase"/>
    <property type="match status" value="1"/>
</dbReference>
<evidence type="ECO:0000256" key="2">
    <source>
        <dbReference type="ARBA" id="ARBA00011738"/>
    </source>
</evidence>
<dbReference type="OMA" id="GTQRQMM"/>
<dbReference type="KEGG" id="acan:ACA1_368970"/>
<dbReference type="Gene3D" id="3.60.15.10">
    <property type="entry name" value="Ribonuclease Z/Hydroxyacylglutathione hydrolase-like"/>
    <property type="match status" value="1"/>
</dbReference>
<keyword evidence="4" id="KW-0540">Nuclease</keyword>
<dbReference type="OrthoDB" id="25388at2759"/>
<evidence type="ECO:0000256" key="6">
    <source>
        <dbReference type="ARBA" id="ARBA00022759"/>
    </source>
</evidence>
<evidence type="ECO:0000256" key="7">
    <source>
        <dbReference type="ARBA" id="ARBA00022801"/>
    </source>
</evidence>
<organism evidence="9 10">
    <name type="scientific">Acanthamoeba castellanii (strain ATCC 30010 / Neff)</name>
    <dbReference type="NCBI Taxonomy" id="1257118"/>
    <lineage>
        <taxon>Eukaryota</taxon>
        <taxon>Amoebozoa</taxon>
        <taxon>Discosea</taxon>
        <taxon>Longamoebia</taxon>
        <taxon>Centramoebida</taxon>
        <taxon>Acanthamoebidae</taxon>
        <taxon>Acanthamoeba</taxon>
    </lineage>
</organism>
<comment type="cofactor">
    <cofactor evidence="1">
        <name>Zn(2+)</name>
        <dbReference type="ChEBI" id="CHEBI:29105"/>
    </cofactor>
</comment>
<reference evidence="9 10" key="1">
    <citation type="journal article" date="2013" name="Genome Biol.">
        <title>Genome of Acanthamoeba castellanii highlights extensive lateral gene transfer and early evolution of tyrosine kinase signaling.</title>
        <authorList>
            <person name="Clarke M."/>
            <person name="Lohan A.J."/>
            <person name="Liu B."/>
            <person name="Lagkouvardos I."/>
            <person name="Roy S."/>
            <person name="Zafar N."/>
            <person name="Bertelli C."/>
            <person name="Schilde C."/>
            <person name="Kianianmomeni A."/>
            <person name="Burglin T.R."/>
            <person name="Frech C."/>
            <person name="Turcotte B."/>
            <person name="Kopec K.O."/>
            <person name="Synnott J.M."/>
            <person name="Choo C."/>
            <person name="Paponov I."/>
            <person name="Finkler A."/>
            <person name="Soon Heng Tan C."/>
            <person name="Hutchins A.P."/>
            <person name="Weinmeier T."/>
            <person name="Rattei T."/>
            <person name="Chu J.S."/>
            <person name="Gimenez G."/>
            <person name="Irimia M."/>
            <person name="Rigden D.J."/>
            <person name="Fitzpatrick D.A."/>
            <person name="Lorenzo-Morales J."/>
            <person name="Bateman A."/>
            <person name="Chiu C.H."/>
            <person name="Tang P."/>
            <person name="Hegemann P."/>
            <person name="Fromm H."/>
            <person name="Raoult D."/>
            <person name="Greub G."/>
            <person name="Miranda-Saavedra D."/>
            <person name="Chen N."/>
            <person name="Nash P."/>
            <person name="Ginger M.L."/>
            <person name="Horn M."/>
            <person name="Schaap P."/>
            <person name="Caler L."/>
            <person name="Loftus B."/>
        </authorList>
    </citation>
    <scope>NUCLEOTIDE SEQUENCE [LARGE SCALE GENOMIC DNA]</scope>
    <source>
        <strain evidence="9 10">Neff</strain>
    </source>
</reference>
<dbReference type="GO" id="GO:0046872">
    <property type="term" value="F:metal ion binding"/>
    <property type="evidence" value="ECO:0007669"/>
    <property type="project" value="UniProtKB-KW"/>
</dbReference>
<accession>L8GYW3</accession>
<dbReference type="RefSeq" id="XP_004340185.1">
    <property type="nucleotide sequence ID" value="XM_004340137.1"/>
</dbReference>
<evidence type="ECO:0000256" key="3">
    <source>
        <dbReference type="ARBA" id="ARBA00022694"/>
    </source>
</evidence>
<evidence type="ECO:0000256" key="4">
    <source>
        <dbReference type="ARBA" id="ARBA00022722"/>
    </source>
</evidence>
<protein>
    <submittedName>
        <fullName evidence="9">Metallobeta-lactamase domain containing protein</fullName>
    </submittedName>
</protein>
<evidence type="ECO:0000313" key="10">
    <source>
        <dbReference type="Proteomes" id="UP000011083"/>
    </source>
</evidence>
<dbReference type="AlphaFoldDB" id="L8GYW3"/>
<proteinExistence type="inferred from homology"/>
<dbReference type="CDD" id="cd07717">
    <property type="entry name" value="RNaseZ_ZiPD-like_MBL-fold"/>
    <property type="match status" value="1"/>
</dbReference>
<dbReference type="InterPro" id="IPR036866">
    <property type="entry name" value="RibonucZ/Hydroxyglut_hydro"/>
</dbReference>
<dbReference type="STRING" id="1257118.L8GYW3"/>
<keyword evidence="10" id="KW-1185">Reference proteome</keyword>
<gene>
    <name evidence="9" type="ORF">ACA1_368970</name>
</gene>
<keyword evidence="8" id="KW-0862">Zinc</keyword>
<evidence type="ECO:0000256" key="5">
    <source>
        <dbReference type="ARBA" id="ARBA00022723"/>
    </source>
</evidence>